<dbReference type="RefSeq" id="WP_342075135.1">
    <property type="nucleotide sequence ID" value="NZ_CP151764.2"/>
</dbReference>
<reference evidence="1 2" key="2">
    <citation type="submission" date="2024-08" db="EMBL/GenBank/DDBJ databases">
        <title>Phylogenomic analyses of a clade within the roseobacter group suggest taxonomic reassignments of species of the genera Aestuariivita, Citreicella, Loktanella, Nautella, Pelagibaca, Ruegeria, Thalassobius, Thiobacimonas and Tropicibacter, and the proposal o.</title>
        <authorList>
            <person name="Jeon C.O."/>
        </authorList>
    </citation>
    <scope>NUCLEOTIDE SEQUENCE [LARGE SCALE GENOMIC DNA]</scope>
    <source>
        <strain evidence="1 2">SS1-5</strain>
        <plasmid evidence="1 2">pSS1-5</plasmid>
    </source>
</reference>
<proteinExistence type="predicted"/>
<evidence type="ECO:0000313" key="1">
    <source>
        <dbReference type="EMBL" id="WZU65803.1"/>
    </source>
</evidence>
<geneLocation type="plasmid" evidence="1 2">
    <name>pSS1-5</name>
</geneLocation>
<evidence type="ECO:0000313" key="2">
    <source>
        <dbReference type="Proteomes" id="UP001470809"/>
    </source>
</evidence>
<reference evidence="2" key="1">
    <citation type="submission" date="2024-04" db="EMBL/GenBank/DDBJ databases">
        <title>Phylogenomic analyses of a clade within the roseobacter group suggest taxonomic reassignments of species of the genera Aestuariivita, Citreicella, Loktanella, Nautella, Pelagibaca, Ruegeria, Thalassobius, Thiobacimonas and Tropicibacter, and the proposal o.</title>
        <authorList>
            <person name="Jeon C.O."/>
        </authorList>
    </citation>
    <scope>NUCLEOTIDE SEQUENCE [LARGE SCALE GENOMIC DNA]</scope>
    <source>
        <strain evidence="2">SS1-5</strain>
        <plasmid evidence="2">pSS1-5</plasmid>
    </source>
</reference>
<accession>A0AAN0M715</accession>
<protein>
    <submittedName>
        <fullName evidence="1">Uncharacterized protein</fullName>
    </submittedName>
</protein>
<dbReference type="EMBL" id="CP151764">
    <property type="protein sequence ID" value="WZU65803.1"/>
    <property type="molecule type" value="Genomic_DNA"/>
</dbReference>
<sequence>MNVINVDLAPTPDDILDDPVYSDWLKAAVQDMLERDPETAFNDAEELRNVMERRYAETVVPKDD</sequence>
<dbReference type="KEGG" id="yrh:AABB31_01475"/>
<keyword evidence="1" id="KW-0614">Plasmid</keyword>
<dbReference type="Proteomes" id="UP001470809">
    <property type="component" value="Plasmid pSS1-5"/>
</dbReference>
<gene>
    <name evidence="1" type="ORF">AABB31_01475</name>
</gene>
<organism evidence="1 2">
    <name type="scientific">Yoonia rhodophyticola</name>
    <dbReference type="NCBI Taxonomy" id="3137370"/>
    <lineage>
        <taxon>Bacteria</taxon>
        <taxon>Pseudomonadati</taxon>
        <taxon>Pseudomonadota</taxon>
        <taxon>Alphaproteobacteria</taxon>
        <taxon>Rhodobacterales</taxon>
        <taxon>Paracoccaceae</taxon>
        <taxon>Yoonia</taxon>
    </lineage>
</organism>
<keyword evidence="2" id="KW-1185">Reference proteome</keyword>
<name>A0AAN0M715_9RHOB</name>
<dbReference type="AlphaFoldDB" id="A0AAN0M715"/>